<dbReference type="CDD" id="cd06093">
    <property type="entry name" value="PX_domain"/>
    <property type="match status" value="1"/>
</dbReference>
<proteinExistence type="predicted"/>
<dbReference type="InterPro" id="IPR008936">
    <property type="entry name" value="Rho_GTPase_activation_prot"/>
</dbReference>
<feature type="compositionally biased region" description="Polar residues" evidence="3">
    <location>
        <begin position="36"/>
        <end position="45"/>
    </location>
</feature>
<dbReference type="Pfam" id="PF00620">
    <property type="entry name" value="RhoGAP"/>
    <property type="match status" value="1"/>
</dbReference>
<dbReference type="PROSITE" id="PS50238">
    <property type="entry name" value="RHOGAP"/>
    <property type="match status" value="1"/>
</dbReference>
<feature type="region of interest" description="Disordered" evidence="3">
    <location>
        <begin position="130"/>
        <end position="330"/>
    </location>
</feature>
<feature type="region of interest" description="Disordered" evidence="3">
    <location>
        <begin position="656"/>
        <end position="710"/>
    </location>
</feature>
<dbReference type="FunCoup" id="K0KIA2">
    <property type="interactions" value="202"/>
</dbReference>
<dbReference type="InterPro" id="IPR050729">
    <property type="entry name" value="Rho-GAP"/>
</dbReference>
<dbReference type="GO" id="GO:0007165">
    <property type="term" value="P:signal transduction"/>
    <property type="evidence" value="ECO:0007669"/>
    <property type="project" value="InterPro"/>
</dbReference>
<dbReference type="EMBL" id="CAIF01000011">
    <property type="protein sequence ID" value="CCH41129.1"/>
    <property type="molecule type" value="Genomic_DNA"/>
</dbReference>
<dbReference type="GO" id="GO:0007010">
    <property type="term" value="P:cytoskeleton organization"/>
    <property type="evidence" value="ECO:0007669"/>
    <property type="project" value="UniProtKB-ARBA"/>
</dbReference>
<keyword evidence="1" id="KW-0343">GTPase activation</keyword>
<dbReference type="GO" id="GO:0005096">
    <property type="term" value="F:GTPase activator activity"/>
    <property type="evidence" value="ECO:0007669"/>
    <property type="project" value="UniProtKB-KW"/>
</dbReference>
<dbReference type="Gene3D" id="2.30.29.30">
    <property type="entry name" value="Pleckstrin-homology domain (PH domain)/Phosphotyrosine-binding domain (PTB)"/>
    <property type="match status" value="1"/>
</dbReference>
<protein>
    <submittedName>
        <fullName evidence="6">GTPase-activating protein</fullName>
    </submittedName>
</protein>
<dbReference type="Gene3D" id="1.10.555.10">
    <property type="entry name" value="Rho GTPase activation protein"/>
    <property type="match status" value="1"/>
</dbReference>
<dbReference type="Proteomes" id="UP000009328">
    <property type="component" value="Unassembled WGS sequence"/>
</dbReference>
<feature type="domain" description="PH" evidence="4">
    <location>
        <begin position="539"/>
        <end position="649"/>
    </location>
</feature>
<dbReference type="InterPro" id="IPR001849">
    <property type="entry name" value="PH_domain"/>
</dbReference>
<dbReference type="PROSITE" id="PS50003">
    <property type="entry name" value="PH_DOMAIN"/>
    <property type="match status" value="1"/>
</dbReference>
<feature type="region of interest" description="Disordered" evidence="3">
    <location>
        <begin position="735"/>
        <end position="755"/>
    </location>
</feature>
<feature type="region of interest" description="Disordered" evidence="3">
    <location>
        <begin position="1"/>
        <end position="48"/>
    </location>
</feature>
<dbReference type="GO" id="GO:0005938">
    <property type="term" value="C:cell cortex"/>
    <property type="evidence" value="ECO:0007669"/>
    <property type="project" value="UniProtKB-ARBA"/>
</dbReference>
<feature type="compositionally biased region" description="Polar residues" evidence="3">
    <location>
        <begin position="303"/>
        <end position="316"/>
    </location>
</feature>
<accession>K0KIA2</accession>
<evidence type="ECO:0000256" key="2">
    <source>
        <dbReference type="SAM" id="Coils"/>
    </source>
</evidence>
<dbReference type="SUPFAM" id="SSF50729">
    <property type="entry name" value="PH domain-like"/>
    <property type="match status" value="1"/>
</dbReference>
<dbReference type="InterPro" id="IPR000198">
    <property type="entry name" value="RhoGAP_dom"/>
</dbReference>
<evidence type="ECO:0000259" key="4">
    <source>
        <dbReference type="PROSITE" id="PS50003"/>
    </source>
</evidence>
<dbReference type="PANTHER" id="PTHR23176:SF129">
    <property type="entry name" value="RHO GTPASE ACTIVATING PROTEIN AT 16F, ISOFORM E-RELATED"/>
    <property type="match status" value="1"/>
</dbReference>
<feature type="compositionally biased region" description="Low complexity" evidence="3">
    <location>
        <begin position="260"/>
        <end position="270"/>
    </location>
</feature>
<feature type="compositionally biased region" description="Low complexity" evidence="3">
    <location>
        <begin position="679"/>
        <end position="693"/>
    </location>
</feature>
<keyword evidence="2" id="KW-0175">Coiled coil</keyword>
<dbReference type="SUPFAM" id="SSF64268">
    <property type="entry name" value="PX domain"/>
    <property type="match status" value="1"/>
</dbReference>
<dbReference type="STRING" id="1206466.K0KIA2"/>
<dbReference type="SMART" id="SM00233">
    <property type="entry name" value="PH"/>
    <property type="match status" value="1"/>
</dbReference>
<evidence type="ECO:0000259" key="5">
    <source>
        <dbReference type="PROSITE" id="PS50238"/>
    </source>
</evidence>
<dbReference type="PANTHER" id="PTHR23176">
    <property type="entry name" value="RHO/RAC/CDC GTPASE-ACTIVATING PROTEIN"/>
    <property type="match status" value="1"/>
</dbReference>
<name>K0KIA2_WICCF</name>
<dbReference type="GO" id="GO:0035091">
    <property type="term" value="F:phosphatidylinositol binding"/>
    <property type="evidence" value="ECO:0007669"/>
    <property type="project" value="InterPro"/>
</dbReference>
<feature type="compositionally biased region" description="Polar residues" evidence="3">
    <location>
        <begin position="280"/>
        <end position="289"/>
    </location>
</feature>
<comment type="caution">
    <text evidence="6">The sequence shown here is derived from an EMBL/GenBank/DDBJ whole genome shotgun (WGS) entry which is preliminary data.</text>
</comment>
<reference evidence="6 7" key="1">
    <citation type="journal article" date="2012" name="Eukaryot. Cell">
        <title>Draft genome sequence of Wickerhamomyces ciferrii NRRL Y-1031 F-60-10.</title>
        <authorList>
            <person name="Schneider J."/>
            <person name="Andrea H."/>
            <person name="Blom J."/>
            <person name="Jaenicke S."/>
            <person name="Ruckert C."/>
            <person name="Schorsch C."/>
            <person name="Szczepanowski R."/>
            <person name="Farwick M."/>
            <person name="Goesmann A."/>
            <person name="Puhler A."/>
            <person name="Schaffer S."/>
            <person name="Tauch A."/>
            <person name="Kohler T."/>
            <person name="Brinkrolf K."/>
        </authorList>
    </citation>
    <scope>NUCLEOTIDE SEQUENCE [LARGE SCALE GENOMIC DNA]</scope>
    <source>
        <strain evidence="7">ATCC 14091 / BCRC 22168 / CBS 111 / JCM 3599 / NBRC 0793 / NRRL Y-1031 F-60-10</strain>
    </source>
</reference>
<dbReference type="GO" id="GO:0005933">
    <property type="term" value="C:cellular bud"/>
    <property type="evidence" value="ECO:0007669"/>
    <property type="project" value="UniProtKB-ARBA"/>
</dbReference>
<dbReference type="SUPFAM" id="SSF48350">
    <property type="entry name" value="GTPase activation domain, GAP"/>
    <property type="match status" value="1"/>
</dbReference>
<sequence>MAQSSKRGSVQSGFSEFSFEHNDDALRISTPRSERPQSPTPTTSPLKFDGLIKENKDLKLKVLEQQQLIENLRREIQELRGSTNKGNNINIIEEQKPISLSSSLSASPIDKNQDNSSNIIAQHILVSNQSLSSLAPPPRSANRLKTSPLRDDLESQRTPIITEPEPEKDEKTTLDEEDENDDTTQREETGDNTLTNIDEDLLQTPDNTNVEDDSSRRSSAYSAPPDTKLESPEKTALAPNSYSSPYKGRISSSSSPLRNPPTSASNNPSNSPSPSPISPETTQLSQPLSVVTTTTTDDKSIHNKLNFNESRSTFQGSPLPPKNFSSSDSPFMTPELSIPPSPLEGRFTPAESIKSNLYDPYEGDFQHQQIHQNHNGFGGVYNGENENHELNQLDSTHKRFPSDVPLFVNPTELSTVKTEIITTICGNFSKKSDDPIVIIAVCDRQTGVEMWRFKKSLSSIVLLDTQIRPLINTFSLPPVPEKSLFLSNIPVKVDIRRLRLRDYFSTLFTIPHIPLDAAYKISRFMSQDVVNLLDESNTEALKDGFLLRRSKGLGNNWKARFCEVDGPFLNVYENKDGSLLEILKLTGSQIGRQPDHIKHTDDKSSYRHAFAIMEPKKNLKSSSFTKHIFCAETDQERDLWVNTLIQFVEDPSSSISTYSGDSSNLSSQTIINPEPQLIPSPNSISTQSPSKSSIHTKNDDTDELEELVKESKRNKKRSFFPFSKKNINEELEVFKNQQQGGTEQSSDQETSPKKSNIEESLKNMNLLDTKINEKIFNNEISIAINLSNHELYGYKVPSIIYRCLKFLDDSDAVIQEGLFRLNGSASMIKQLRENFDSKYDFELDEFELKPDINTIAGLLKLYLRELPSVILTKELYSNFRDSYNKIKDPQLLSIEFKKLTQKLPIENYSLIFVLFKFLNKVIQYQEMNKMNLRNLCIVFSPTLNISSEVIIPFFVDFGCIFENQEPIPNNQREVLDIHIPTF</sequence>
<dbReference type="HOGENOM" id="CLU_303312_0_0_1"/>
<dbReference type="AlphaFoldDB" id="K0KIA2"/>
<keyword evidence="7" id="KW-1185">Reference proteome</keyword>
<evidence type="ECO:0000313" key="7">
    <source>
        <dbReference type="Proteomes" id="UP000009328"/>
    </source>
</evidence>
<feature type="compositionally biased region" description="Polar residues" evidence="3">
    <location>
        <begin position="238"/>
        <end position="257"/>
    </location>
</feature>
<dbReference type="InterPro" id="IPR036871">
    <property type="entry name" value="PX_dom_sf"/>
</dbReference>
<evidence type="ECO:0000256" key="3">
    <source>
        <dbReference type="SAM" id="MobiDB-lite"/>
    </source>
</evidence>
<dbReference type="Pfam" id="PF00169">
    <property type="entry name" value="PH"/>
    <property type="match status" value="1"/>
</dbReference>
<dbReference type="SMART" id="SM00324">
    <property type="entry name" value="RhoGAP"/>
    <property type="match status" value="1"/>
</dbReference>
<feature type="domain" description="Rho-GAP" evidence="5">
    <location>
        <begin position="784"/>
        <end position="982"/>
    </location>
</feature>
<organism evidence="6 7">
    <name type="scientific">Wickerhamomyces ciferrii (strain ATCC 14091 / BCRC 22168 / CBS 111 / JCM 3599 / NBRC 0793 / NRRL Y-1031 F-60-10)</name>
    <name type="common">Yeast</name>
    <name type="synonym">Pichia ciferrii</name>
    <dbReference type="NCBI Taxonomy" id="1206466"/>
    <lineage>
        <taxon>Eukaryota</taxon>
        <taxon>Fungi</taxon>
        <taxon>Dikarya</taxon>
        <taxon>Ascomycota</taxon>
        <taxon>Saccharomycotina</taxon>
        <taxon>Saccharomycetes</taxon>
        <taxon>Phaffomycetales</taxon>
        <taxon>Wickerhamomycetaceae</taxon>
        <taxon>Wickerhamomyces</taxon>
    </lineage>
</organism>
<dbReference type="eggNOG" id="KOG4269">
    <property type="taxonomic scope" value="Eukaryota"/>
</dbReference>
<dbReference type="InParanoid" id="K0KIA2"/>
<feature type="compositionally biased region" description="Polar residues" evidence="3">
    <location>
        <begin position="735"/>
        <end position="749"/>
    </location>
</feature>
<gene>
    <name evidence="6" type="primary">BEM3</name>
    <name evidence="6" type="ORF">BN7_666</name>
</gene>
<evidence type="ECO:0000256" key="1">
    <source>
        <dbReference type="ARBA" id="ARBA00022468"/>
    </source>
</evidence>
<feature type="coiled-coil region" evidence="2">
    <location>
        <begin position="55"/>
        <end position="82"/>
    </location>
</feature>
<evidence type="ECO:0000313" key="6">
    <source>
        <dbReference type="EMBL" id="CCH41129.1"/>
    </source>
</evidence>
<feature type="compositionally biased region" description="Polar residues" evidence="3">
    <location>
        <begin position="1"/>
        <end position="15"/>
    </location>
</feature>
<dbReference type="InterPro" id="IPR011993">
    <property type="entry name" value="PH-like_dom_sf"/>
</dbReference>